<name>A0ABX1W1R1_9SPHI</name>
<dbReference type="RefSeq" id="WP_217452055.1">
    <property type="nucleotide sequence ID" value="NZ_JABFCR010000013.1"/>
</dbReference>
<dbReference type="PANTHER" id="PTHR13833">
    <property type="match status" value="1"/>
</dbReference>
<feature type="repeat" description="NHL" evidence="2">
    <location>
        <begin position="31"/>
        <end position="61"/>
    </location>
</feature>
<organism evidence="3 4">
    <name type="scientific">Mucilaginibacter humi</name>
    <dbReference type="NCBI Taxonomy" id="2732510"/>
    <lineage>
        <taxon>Bacteria</taxon>
        <taxon>Pseudomonadati</taxon>
        <taxon>Bacteroidota</taxon>
        <taxon>Sphingobacteriia</taxon>
        <taxon>Sphingobacteriales</taxon>
        <taxon>Sphingobacteriaceae</taxon>
        <taxon>Mucilaginibacter</taxon>
    </lineage>
</organism>
<dbReference type="EMBL" id="JABFCR010000013">
    <property type="protein sequence ID" value="NNU33528.1"/>
    <property type="molecule type" value="Genomic_DNA"/>
</dbReference>
<keyword evidence="1" id="KW-0677">Repeat</keyword>
<dbReference type="Gene3D" id="2.120.10.30">
    <property type="entry name" value="TolB, C-terminal domain"/>
    <property type="match status" value="2"/>
</dbReference>
<dbReference type="Pfam" id="PF01436">
    <property type="entry name" value="NHL"/>
    <property type="match status" value="2"/>
</dbReference>
<evidence type="ECO:0000256" key="2">
    <source>
        <dbReference type="PROSITE-ProRule" id="PRU00504"/>
    </source>
</evidence>
<protein>
    <recommendedName>
        <fullName evidence="5">SMP-30/Gluconolactonase/LRE-like region domain-containing protein</fullName>
    </recommendedName>
</protein>
<dbReference type="SUPFAM" id="SSF63829">
    <property type="entry name" value="Calcium-dependent phosphotriesterase"/>
    <property type="match status" value="1"/>
</dbReference>
<sequence>MSTLAGYKATGGYSQTTVPGYYDGDPGTALFNNPVALTMDATGNIYVADYKNNAIRKVTPAGVVSTYAGGIYFPAMLGNPTGVVLDARGNMFISEASGRIIEITANKVLYVLAGAAKSSGYVNGVGAAARFNNPQSLTLDGQGNLYVADFNNNVIRKITIAVQ</sequence>
<keyword evidence="4" id="KW-1185">Reference proteome</keyword>
<evidence type="ECO:0008006" key="5">
    <source>
        <dbReference type="Google" id="ProtNLM"/>
    </source>
</evidence>
<accession>A0ABX1W1R1</accession>
<dbReference type="PROSITE" id="PS51125">
    <property type="entry name" value="NHL"/>
    <property type="match status" value="1"/>
</dbReference>
<gene>
    <name evidence="3" type="ORF">HK413_04075</name>
</gene>
<evidence type="ECO:0000256" key="1">
    <source>
        <dbReference type="ARBA" id="ARBA00022737"/>
    </source>
</evidence>
<dbReference type="InterPro" id="IPR001258">
    <property type="entry name" value="NHL_repeat"/>
</dbReference>
<evidence type="ECO:0000313" key="4">
    <source>
        <dbReference type="Proteomes" id="UP000566071"/>
    </source>
</evidence>
<dbReference type="InterPro" id="IPR011042">
    <property type="entry name" value="6-blade_b-propeller_TolB-like"/>
</dbReference>
<dbReference type="Proteomes" id="UP000566071">
    <property type="component" value="Unassembled WGS sequence"/>
</dbReference>
<dbReference type="PANTHER" id="PTHR13833:SF71">
    <property type="entry name" value="NHL DOMAIN-CONTAINING PROTEIN"/>
    <property type="match status" value="1"/>
</dbReference>
<evidence type="ECO:0000313" key="3">
    <source>
        <dbReference type="EMBL" id="NNU33528.1"/>
    </source>
</evidence>
<proteinExistence type="predicted"/>
<reference evidence="3 4" key="1">
    <citation type="submission" date="2020-05" db="EMBL/GenBank/DDBJ databases">
        <authorList>
            <person name="Khan S.A."/>
            <person name="Jeon C.O."/>
            <person name="Chun B.H."/>
        </authorList>
    </citation>
    <scope>NUCLEOTIDE SEQUENCE [LARGE SCALE GENOMIC DNA]</scope>
    <source>
        <strain evidence="3 4">S1162</strain>
    </source>
</reference>
<comment type="caution">
    <text evidence="3">The sequence shown here is derived from an EMBL/GenBank/DDBJ whole genome shotgun (WGS) entry which is preliminary data.</text>
</comment>